<dbReference type="Proteomes" id="UP001497457">
    <property type="component" value="Chromosome 28b"/>
</dbReference>
<dbReference type="Pfam" id="PF12937">
    <property type="entry name" value="F-box-like"/>
    <property type="match status" value="1"/>
</dbReference>
<dbReference type="Gene3D" id="1.20.1280.50">
    <property type="match status" value="1"/>
</dbReference>
<feature type="domain" description="F-box" evidence="1">
    <location>
        <begin position="11"/>
        <end position="59"/>
    </location>
</feature>
<keyword evidence="3" id="KW-1185">Reference proteome</keyword>
<dbReference type="AlphaFoldDB" id="A0ABC9BYM8"/>
<organism evidence="2 3">
    <name type="scientific">Urochloa decumbens</name>
    <dbReference type="NCBI Taxonomy" id="240449"/>
    <lineage>
        <taxon>Eukaryota</taxon>
        <taxon>Viridiplantae</taxon>
        <taxon>Streptophyta</taxon>
        <taxon>Embryophyta</taxon>
        <taxon>Tracheophyta</taxon>
        <taxon>Spermatophyta</taxon>
        <taxon>Magnoliopsida</taxon>
        <taxon>Liliopsida</taxon>
        <taxon>Poales</taxon>
        <taxon>Poaceae</taxon>
        <taxon>PACMAD clade</taxon>
        <taxon>Panicoideae</taxon>
        <taxon>Panicodae</taxon>
        <taxon>Paniceae</taxon>
        <taxon>Melinidinae</taxon>
        <taxon>Urochloa</taxon>
    </lineage>
</organism>
<dbReference type="InterPro" id="IPR036047">
    <property type="entry name" value="F-box-like_dom_sf"/>
</dbReference>
<dbReference type="SMART" id="SM00256">
    <property type="entry name" value="FBOX"/>
    <property type="match status" value="1"/>
</dbReference>
<dbReference type="InterPro" id="IPR001810">
    <property type="entry name" value="F-box_dom"/>
</dbReference>
<dbReference type="SUPFAM" id="SSF81383">
    <property type="entry name" value="F-box domain"/>
    <property type="match status" value="1"/>
</dbReference>
<dbReference type="PANTHER" id="PTHR35828:SF25">
    <property type="entry name" value="OS08G0203800 PROTEIN"/>
    <property type="match status" value="1"/>
</dbReference>
<dbReference type="EMBL" id="OZ075138">
    <property type="protein sequence ID" value="CAL5010955.1"/>
    <property type="molecule type" value="Genomic_DNA"/>
</dbReference>
<accession>A0ABC9BYM8</accession>
<evidence type="ECO:0000313" key="2">
    <source>
        <dbReference type="EMBL" id="CAL5010955.1"/>
    </source>
</evidence>
<evidence type="ECO:0000313" key="3">
    <source>
        <dbReference type="Proteomes" id="UP001497457"/>
    </source>
</evidence>
<evidence type="ECO:0000259" key="1">
    <source>
        <dbReference type="PROSITE" id="PS50181"/>
    </source>
</evidence>
<dbReference type="InterPro" id="IPR056016">
    <property type="entry name" value="DUF7595"/>
</dbReference>
<dbReference type="PANTHER" id="PTHR35828">
    <property type="entry name" value="OS08G0203800 PROTEIN-RELATED"/>
    <property type="match status" value="1"/>
</dbReference>
<sequence length="431" mass="47484">MFRKDAAAAAARCVPALPEEIIAEILARVPPNVAFLFRCALVCKRWRRLLSDPALLRRLFPDAGRCSLLGFLVQRHRPSVAVLRAQRLLGLLRSRVPVFVPAPGSALGPRNRLLTSFVRDGAGLLENTEPLAVRDGLLLLRVSPSPAAAGGILFSLCVCSLLTGKLDVLPPLDITSLDDEGVLGYAILKSADHGDVPHWPADGYHNLCQVLLIGIHRSNKQLQIHSFSSDATALQNWSATLANCFPGDPGLFSGPYGRAATLCGDTARWLFEDEGTTGVNLYTVDVNVKTGRVCASKITIQLSLPLRSLDWTYARLCLIDERLSRIYEHKNHLVIWTRQDVDQSGTAVMKYAQEIFVDAELWSPTMLCVGEKSGTVLMLCRLKPNHAYLLDLQSKSTTKVAGWNDLFNYKTAVPYEINLPELFMSRLGVQM</sequence>
<dbReference type="Pfam" id="PF24523">
    <property type="entry name" value="DUF7595"/>
    <property type="match status" value="1"/>
</dbReference>
<name>A0ABC9BYM8_9POAL</name>
<reference evidence="2" key="1">
    <citation type="submission" date="2024-10" db="EMBL/GenBank/DDBJ databases">
        <authorList>
            <person name="Ryan C."/>
        </authorList>
    </citation>
    <scope>NUCLEOTIDE SEQUENCE [LARGE SCALE GENOMIC DNA]</scope>
</reference>
<proteinExistence type="predicted"/>
<gene>
    <name evidence="2" type="ORF">URODEC1_LOCUS70224</name>
</gene>
<protein>
    <recommendedName>
        <fullName evidence="1">F-box domain-containing protein</fullName>
    </recommendedName>
</protein>
<dbReference type="PROSITE" id="PS50181">
    <property type="entry name" value="FBOX"/>
    <property type="match status" value="1"/>
</dbReference>